<proteinExistence type="inferred from homology"/>
<evidence type="ECO:0000256" key="4">
    <source>
        <dbReference type="ARBA" id="ARBA00022475"/>
    </source>
</evidence>
<name>A0A2P2BPW5_9FIRM</name>
<dbReference type="Proteomes" id="UP000245695">
    <property type="component" value="Chromosome 1"/>
</dbReference>
<dbReference type="GO" id="GO:0055085">
    <property type="term" value="P:transmembrane transport"/>
    <property type="evidence" value="ECO:0007669"/>
    <property type="project" value="TreeGrafter"/>
</dbReference>
<protein>
    <submittedName>
        <fullName evidence="9">Predicted permease</fullName>
    </submittedName>
</protein>
<dbReference type="KEGG" id="rhom:FRIFI_0828"/>
<evidence type="ECO:0000256" key="6">
    <source>
        <dbReference type="ARBA" id="ARBA00022989"/>
    </source>
</evidence>
<evidence type="ECO:0000256" key="5">
    <source>
        <dbReference type="ARBA" id="ARBA00022692"/>
    </source>
</evidence>
<feature type="transmembrane region" description="Helical" evidence="8">
    <location>
        <begin position="12"/>
        <end position="30"/>
    </location>
</feature>
<evidence type="ECO:0000256" key="3">
    <source>
        <dbReference type="ARBA" id="ARBA00022448"/>
    </source>
</evidence>
<sequence length="387" mass="43534">MKVEWNNKYTTISVYAIIVICCSLLFFNILDKLPAFTENLSWVMSTLQPFVIGFVIAYLLNFILVFFEEKILVFDSIKNMKQKGKRAISLLLTYTTAFIILYLFIQFVLPQLVDSVVGLVNDIPTYVNNVTVFIESLTKNIDLNNEYMTIAVGKWNEFIDYTIKIISNLIPVLGGMLKTTASGVWNIVLGLIISIYMLIDKEKFCGLSKKVTYAIFNKARADKAIELTNRANDTFGKFLSGKIIDSAIIGVLTFIVLTIFKMPYTLLISVIIGITNIIPFFGPFFGAIPSVIIIMFVSPIKALWFILIIIIIQQLDGNVIGPKILGDSIGISAFWILFSLLVAGKLLGLVGMIIGVPLFAWLYSIVKEIVEYRLKKKGLPEDTEKYM</sequence>
<feature type="transmembrane region" description="Helical" evidence="8">
    <location>
        <begin position="50"/>
        <end position="67"/>
    </location>
</feature>
<evidence type="ECO:0000313" key="10">
    <source>
        <dbReference type="Proteomes" id="UP000245695"/>
    </source>
</evidence>
<dbReference type="EMBL" id="LN650648">
    <property type="protein sequence ID" value="CEI72371.1"/>
    <property type="molecule type" value="Genomic_DNA"/>
</dbReference>
<gene>
    <name evidence="9" type="ORF">FRIFI_0828</name>
</gene>
<keyword evidence="7 8" id="KW-0472">Membrane</keyword>
<dbReference type="PANTHER" id="PTHR21716">
    <property type="entry name" value="TRANSMEMBRANE PROTEIN"/>
    <property type="match status" value="1"/>
</dbReference>
<keyword evidence="10" id="KW-1185">Reference proteome</keyword>
<feature type="transmembrane region" description="Helical" evidence="8">
    <location>
        <begin position="349"/>
        <end position="366"/>
    </location>
</feature>
<accession>A0A2P2BPW5</accession>
<reference evidence="9 10" key="1">
    <citation type="submission" date="2014-09" db="EMBL/GenBank/DDBJ databases">
        <authorList>
            <person name="Hornung B.V."/>
        </authorList>
    </citation>
    <scope>NUCLEOTIDE SEQUENCE [LARGE SCALE GENOMIC DNA]</scope>
    <source>
        <strain evidence="9 10">FRIFI</strain>
    </source>
</reference>
<dbReference type="AlphaFoldDB" id="A0A2P2BPW5"/>
<feature type="transmembrane region" description="Helical" evidence="8">
    <location>
        <begin position="183"/>
        <end position="199"/>
    </location>
</feature>
<comment type="subcellular location">
    <subcellularLocation>
        <location evidence="1">Cell membrane</location>
        <topology evidence="1">Multi-pass membrane protein</topology>
    </subcellularLocation>
</comment>
<evidence type="ECO:0000313" key="9">
    <source>
        <dbReference type="EMBL" id="CEI72371.1"/>
    </source>
</evidence>
<dbReference type="GO" id="GO:0005886">
    <property type="term" value="C:plasma membrane"/>
    <property type="evidence" value="ECO:0007669"/>
    <property type="project" value="UniProtKB-SubCell"/>
</dbReference>
<feature type="transmembrane region" description="Helical" evidence="8">
    <location>
        <begin position="284"/>
        <end position="312"/>
    </location>
</feature>
<feature type="transmembrane region" description="Helical" evidence="8">
    <location>
        <begin position="88"/>
        <end position="109"/>
    </location>
</feature>
<keyword evidence="4" id="KW-1003">Cell membrane</keyword>
<dbReference type="InterPro" id="IPR002549">
    <property type="entry name" value="AI-2E-like"/>
</dbReference>
<keyword evidence="3" id="KW-0813">Transport</keyword>
<comment type="similarity">
    <text evidence="2">Belongs to the autoinducer-2 exporter (AI-2E) (TC 2.A.86) family.</text>
</comment>
<evidence type="ECO:0000256" key="7">
    <source>
        <dbReference type="ARBA" id="ARBA00023136"/>
    </source>
</evidence>
<evidence type="ECO:0000256" key="1">
    <source>
        <dbReference type="ARBA" id="ARBA00004651"/>
    </source>
</evidence>
<dbReference type="Pfam" id="PF01594">
    <property type="entry name" value="AI-2E_transport"/>
    <property type="match status" value="1"/>
</dbReference>
<dbReference type="RefSeq" id="WP_092926690.1">
    <property type="nucleotide sequence ID" value="NZ_FJTZ01000012.1"/>
</dbReference>
<feature type="transmembrane region" description="Helical" evidence="8">
    <location>
        <begin position="247"/>
        <end position="278"/>
    </location>
</feature>
<keyword evidence="6 8" id="KW-1133">Transmembrane helix</keyword>
<organism evidence="9 10">
    <name type="scientific">Romboutsia hominis</name>
    <dbReference type="NCBI Taxonomy" id="1507512"/>
    <lineage>
        <taxon>Bacteria</taxon>
        <taxon>Bacillati</taxon>
        <taxon>Bacillota</taxon>
        <taxon>Clostridia</taxon>
        <taxon>Peptostreptococcales</taxon>
        <taxon>Peptostreptococcaceae</taxon>
        <taxon>Romboutsia</taxon>
    </lineage>
</organism>
<evidence type="ECO:0000256" key="8">
    <source>
        <dbReference type="SAM" id="Phobius"/>
    </source>
</evidence>
<evidence type="ECO:0000256" key="2">
    <source>
        <dbReference type="ARBA" id="ARBA00009773"/>
    </source>
</evidence>
<dbReference type="PANTHER" id="PTHR21716:SF53">
    <property type="entry name" value="PERMEASE PERM-RELATED"/>
    <property type="match status" value="1"/>
</dbReference>
<keyword evidence="5 8" id="KW-0812">Transmembrane</keyword>